<accession>A0A0W8EA88</accession>
<dbReference type="EMBL" id="LNQE01001807">
    <property type="protein sequence ID" value="KUG05547.1"/>
    <property type="molecule type" value="Genomic_DNA"/>
</dbReference>
<feature type="transmembrane region" description="Helical" evidence="1">
    <location>
        <begin position="12"/>
        <end position="31"/>
    </location>
</feature>
<keyword evidence="1" id="KW-0472">Membrane</keyword>
<comment type="caution">
    <text evidence="2">The sequence shown here is derived from an EMBL/GenBank/DDBJ whole genome shotgun (WGS) entry which is preliminary data.</text>
</comment>
<proteinExistence type="predicted"/>
<keyword evidence="1" id="KW-1133">Transmembrane helix</keyword>
<dbReference type="Gene3D" id="2.40.50.140">
    <property type="entry name" value="Nucleic acid-binding proteins"/>
    <property type="match status" value="1"/>
</dbReference>
<reference evidence="2" key="1">
    <citation type="journal article" date="2015" name="Proc. Natl. Acad. Sci. U.S.A.">
        <title>Networks of energetic and metabolic interactions define dynamics in microbial communities.</title>
        <authorList>
            <person name="Embree M."/>
            <person name="Liu J.K."/>
            <person name="Al-Bassam M.M."/>
            <person name="Zengler K."/>
        </authorList>
    </citation>
    <scope>NUCLEOTIDE SEQUENCE</scope>
</reference>
<dbReference type="AlphaFoldDB" id="A0A0W8EA88"/>
<evidence type="ECO:0000313" key="2">
    <source>
        <dbReference type="EMBL" id="KUG05547.1"/>
    </source>
</evidence>
<protein>
    <recommendedName>
        <fullName evidence="3">Nucleotide-binding protein</fullName>
    </recommendedName>
</protein>
<keyword evidence="1" id="KW-0812">Transmembrane</keyword>
<sequence>MKFGTVNPKISILAIAVFGIFTILLLVTYYFTRNWQILAWGIPTLVLLLIIPLGLNYMSQSQYADLTPVYEREARPVRIKLINPGMIGDAVRIEGVVERVYFQFLNRPQYLVADRSGEISVKMFTSPPEKIQKGDVVEVLGLVMKRYIMGGDPTINCVSIRKIDKVVERKKREEKKS</sequence>
<organism evidence="2">
    <name type="scientific">hydrocarbon metagenome</name>
    <dbReference type="NCBI Taxonomy" id="938273"/>
    <lineage>
        <taxon>unclassified sequences</taxon>
        <taxon>metagenomes</taxon>
        <taxon>ecological metagenomes</taxon>
    </lineage>
</organism>
<evidence type="ECO:0008006" key="3">
    <source>
        <dbReference type="Google" id="ProtNLM"/>
    </source>
</evidence>
<gene>
    <name evidence="2" type="ORF">ASZ90_017024</name>
</gene>
<evidence type="ECO:0000256" key="1">
    <source>
        <dbReference type="SAM" id="Phobius"/>
    </source>
</evidence>
<dbReference type="InterPro" id="IPR012340">
    <property type="entry name" value="NA-bd_OB-fold"/>
</dbReference>
<name>A0A0W8EA88_9ZZZZ</name>
<feature type="transmembrane region" description="Helical" evidence="1">
    <location>
        <begin position="37"/>
        <end position="55"/>
    </location>
</feature>